<keyword evidence="5 6" id="KW-0472">Membrane</keyword>
<evidence type="ECO:0000256" key="2">
    <source>
        <dbReference type="ARBA" id="ARBA00022448"/>
    </source>
</evidence>
<feature type="transmembrane region" description="Helical" evidence="6">
    <location>
        <begin position="341"/>
        <end position="363"/>
    </location>
</feature>
<accession>A0A919JVD9</accession>
<feature type="transmembrane region" description="Helical" evidence="6">
    <location>
        <begin position="222"/>
        <end position="245"/>
    </location>
</feature>
<name>A0A919JVD9_9ACTN</name>
<feature type="transmembrane region" description="Helical" evidence="6">
    <location>
        <begin position="257"/>
        <end position="280"/>
    </location>
</feature>
<dbReference type="GO" id="GO:0015086">
    <property type="term" value="F:cadmium ion transmembrane transporter activity"/>
    <property type="evidence" value="ECO:0007669"/>
    <property type="project" value="TreeGrafter"/>
</dbReference>
<gene>
    <name evidence="7" type="ORF">Ani05nite_72280</name>
</gene>
<dbReference type="GO" id="GO:0034755">
    <property type="term" value="P:iron ion transmembrane transport"/>
    <property type="evidence" value="ECO:0007669"/>
    <property type="project" value="TreeGrafter"/>
</dbReference>
<organism evidence="7 8">
    <name type="scientific">Actinoplanes nipponensis</name>
    <dbReference type="NCBI Taxonomy" id="135950"/>
    <lineage>
        <taxon>Bacteria</taxon>
        <taxon>Bacillati</taxon>
        <taxon>Actinomycetota</taxon>
        <taxon>Actinomycetes</taxon>
        <taxon>Micromonosporales</taxon>
        <taxon>Micromonosporaceae</taxon>
        <taxon>Actinoplanes</taxon>
    </lineage>
</organism>
<evidence type="ECO:0008006" key="9">
    <source>
        <dbReference type="Google" id="ProtNLM"/>
    </source>
</evidence>
<sequence>MLLGFTLGTLSAIGGFIDIGDLVADALVGARFGLRLAWVTGFAVIGIMCYAEMSARIALKTRRPAFDLARSRLGPGYALGGLIGSFLVTALLVMAELSGIALALQLASGVHYLLWVPIAAVVVFIVIWRLPFEATERIYGLLGLAMLVFVVAVWHLQPDWSRLWASATTVAPTSGESWPAYLFFAVTLVGAQMTPYEMFFFSSGAVESRWRPKDLVEMRVNVIIGFPLGGLLAVAIQAVAFLVFFDPGIRVEHISQTVLPVALALGRVGLAIALVGVFAATFGATLETLFATGYDLAQYFGWAYGEVQPPARATRFTTTVAALLLLSTALALTTLNPITVTIYAVVFSSVLLPFAFLPVLLVGNDKRVMGELANGRLSNTVGTITLLISIVVSVAAVPLLILTKAGAS</sequence>
<feature type="transmembrane region" description="Helical" evidence="6">
    <location>
        <begin position="76"/>
        <end position="106"/>
    </location>
</feature>
<evidence type="ECO:0000313" key="8">
    <source>
        <dbReference type="Proteomes" id="UP000647172"/>
    </source>
</evidence>
<keyword evidence="8" id="KW-1185">Reference proteome</keyword>
<dbReference type="Pfam" id="PF01566">
    <property type="entry name" value="Nramp"/>
    <property type="match status" value="1"/>
</dbReference>
<reference evidence="7" key="1">
    <citation type="submission" date="2021-01" db="EMBL/GenBank/DDBJ databases">
        <title>Whole genome shotgun sequence of Actinoplanes nipponensis NBRC 14063.</title>
        <authorList>
            <person name="Komaki H."/>
            <person name="Tamura T."/>
        </authorList>
    </citation>
    <scope>NUCLEOTIDE SEQUENCE</scope>
    <source>
        <strain evidence="7">NBRC 14063</strain>
    </source>
</reference>
<feature type="transmembrane region" description="Helical" evidence="6">
    <location>
        <begin position="180"/>
        <end position="201"/>
    </location>
</feature>
<dbReference type="Proteomes" id="UP000647172">
    <property type="component" value="Unassembled WGS sequence"/>
</dbReference>
<comment type="subcellular location">
    <subcellularLocation>
        <location evidence="1">Membrane</location>
        <topology evidence="1">Multi-pass membrane protein</topology>
    </subcellularLocation>
</comment>
<evidence type="ECO:0000256" key="6">
    <source>
        <dbReference type="SAM" id="Phobius"/>
    </source>
</evidence>
<keyword evidence="2" id="KW-0813">Transport</keyword>
<feature type="transmembrane region" description="Helical" evidence="6">
    <location>
        <begin position="316"/>
        <end position="335"/>
    </location>
</feature>
<evidence type="ECO:0000256" key="5">
    <source>
        <dbReference type="ARBA" id="ARBA00023136"/>
    </source>
</evidence>
<dbReference type="PANTHER" id="PTHR11706:SF33">
    <property type="entry name" value="NATURAL RESISTANCE-ASSOCIATED MACROPHAGE PROTEIN 2"/>
    <property type="match status" value="1"/>
</dbReference>
<comment type="caution">
    <text evidence="7">The sequence shown here is derived from an EMBL/GenBank/DDBJ whole genome shotgun (WGS) entry which is preliminary data.</text>
</comment>
<feature type="transmembrane region" description="Helical" evidence="6">
    <location>
        <begin position="36"/>
        <end position="55"/>
    </location>
</feature>
<evidence type="ECO:0000313" key="7">
    <source>
        <dbReference type="EMBL" id="GIE53694.1"/>
    </source>
</evidence>
<feature type="transmembrane region" description="Helical" evidence="6">
    <location>
        <begin position="384"/>
        <end position="402"/>
    </location>
</feature>
<dbReference type="InterPro" id="IPR001046">
    <property type="entry name" value="NRAMP_fam"/>
</dbReference>
<keyword evidence="3 6" id="KW-0812">Transmembrane</keyword>
<dbReference type="AlphaFoldDB" id="A0A919JVD9"/>
<keyword evidence="4 6" id="KW-1133">Transmembrane helix</keyword>
<evidence type="ECO:0000256" key="3">
    <source>
        <dbReference type="ARBA" id="ARBA00022692"/>
    </source>
</evidence>
<dbReference type="GO" id="GO:0005886">
    <property type="term" value="C:plasma membrane"/>
    <property type="evidence" value="ECO:0007669"/>
    <property type="project" value="TreeGrafter"/>
</dbReference>
<dbReference type="PANTHER" id="PTHR11706">
    <property type="entry name" value="SOLUTE CARRIER PROTEIN FAMILY 11 MEMBER"/>
    <property type="match status" value="1"/>
</dbReference>
<dbReference type="GO" id="GO:0005384">
    <property type="term" value="F:manganese ion transmembrane transporter activity"/>
    <property type="evidence" value="ECO:0007669"/>
    <property type="project" value="TreeGrafter"/>
</dbReference>
<proteinExistence type="predicted"/>
<protein>
    <recommendedName>
        <fullName evidence="9">Divalent metal cation transporter</fullName>
    </recommendedName>
</protein>
<dbReference type="EMBL" id="BOMQ01000088">
    <property type="protein sequence ID" value="GIE53694.1"/>
    <property type="molecule type" value="Genomic_DNA"/>
</dbReference>
<evidence type="ECO:0000256" key="1">
    <source>
        <dbReference type="ARBA" id="ARBA00004141"/>
    </source>
</evidence>
<feature type="transmembrane region" description="Helical" evidence="6">
    <location>
        <begin position="112"/>
        <end position="131"/>
    </location>
</feature>
<evidence type="ECO:0000256" key="4">
    <source>
        <dbReference type="ARBA" id="ARBA00022989"/>
    </source>
</evidence>
<feature type="transmembrane region" description="Helical" evidence="6">
    <location>
        <begin position="138"/>
        <end position="156"/>
    </location>
</feature>